<reference evidence="2 3" key="1">
    <citation type="submission" date="2020-11" db="EMBL/GenBank/DDBJ databases">
        <title>Draft genome sequencing of a Lachnospiraceae strain isolated from anoxic soil subjected to BSD treatment.</title>
        <authorList>
            <person name="Uek A."/>
            <person name="Tonouchi A."/>
        </authorList>
    </citation>
    <scope>NUCLEOTIDE SEQUENCE [LARGE SCALE GENOMIC DNA]</scope>
    <source>
        <strain evidence="2 3">TB5</strain>
    </source>
</reference>
<dbReference type="Gene3D" id="3.40.630.30">
    <property type="match status" value="1"/>
</dbReference>
<name>A0A7R7EPG2_9FIRM</name>
<dbReference type="SUPFAM" id="SSF55729">
    <property type="entry name" value="Acyl-CoA N-acyltransferases (Nat)"/>
    <property type="match status" value="1"/>
</dbReference>
<dbReference type="PROSITE" id="PS51186">
    <property type="entry name" value="GNAT"/>
    <property type="match status" value="1"/>
</dbReference>
<dbReference type="InterPro" id="IPR016181">
    <property type="entry name" value="Acyl_CoA_acyltransferase"/>
</dbReference>
<evidence type="ECO:0000313" key="3">
    <source>
        <dbReference type="Proteomes" id="UP000595897"/>
    </source>
</evidence>
<evidence type="ECO:0000259" key="1">
    <source>
        <dbReference type="PROSITE" id="PS51186"/>
    </source>
</evidence>
<accession>A0A7R7EPG2</accession>
<sequence>MKEELIILRASIDDVNLISDMKTRAYRDEKERFKPSEDKIPKWFYDEWYIDITENLRLINEYYVYLLTVNNMKIGTFWLHDIDEETIELEDFCILPEFQGRGYGYQALMQMEELYQSKSRWILGTPFYSLKNQYLYEKAGYCKVGTASNETVYLYEKSNSTCVKNSIYLTRRYFHDIVTKNKKEYFYEYE</sequence>
<feature type="domain" description="N-acetyltransferase" evidence="1">
    <location>
        <begin position="5"/>
        <end position="160"/>
    </location>
</feature>
<evidence type="ECO:0000313" key="2">
    <source>
        <dbReference type="EMBL" id="BCN32300.1"/>
    </source>
</evidence>
<dbReference type="RefSeq" id="WP_271713355.1">
    <property type="nucleotide sequence ID" value="NZ_AP024169.1"/>
</dbReference>
<protein>
    <recommendedName>
        <fullName evidence="1">N-acetyltransferase domain-containing protein</fullName>
    </recommendedName>
</protein>
<proteinExistence type="predicted"/>
<dbReference type="AlphaFoldDB" id="A0A7R7EPG2"/>
<organism evidence="2 3">
    <name type="scientific">Anaeromicropila herbilytica</name>
    <dbReference type="NCBI Taxonomy" id="2785025"/>
    <lineage>
        <taxon>Bacteria</taxon>
        <taxon>Bacillati</taxon>
        <taxon>Bacillota</taxon>
        <taxon>Clostridia</taxon>
        <taxon>Lachnospirales</taxon>
        <taxon>Lachnospiraceae</taxon>
        <taxon>Anaeromicropila</taxon>
    </lineage>
</organism>
<dbReference type="InterPro" id="IPR000182">
    <property type="entry name" value="GNAT_dom"/>
</dbReference>
<dbReference type="KEGG" id="ahb:bsdtb5_35950"/>
<dbReference type="GO" id="GO:0016747">
    <property type="term" value="F:acyltransferase activity, transferring groups other than amino-acyl groups"/>
    <property type="evidence" value="ECO:0007669"/>
    <property type="project" value="InterPro"/>
</dbReference>
<dbReference type="CDD" id="cd04301">
    <property type="entry name" value="NAT_SF"/>
    <property type="match status" value="1"/>
</dbReference>
<dbReference type="Proteomes" id="UP000595897">
    <property type="component" value="Chromosome"/>
</dbReference>
<dbReference type="EMBL" id="AP024169">
    <property type="protein sequence ID" value="BCN32300.1"/>
    <property type="molecule type" value="Genomic_DNA"/>
</dbReference>
<dbReference type="Pfam" id="PF00583">
    <property type="entry name" value="Acetyltransf_1"/>
    <property type="match status" value="1"/>
</dbReference>
<keyword evidence="3" id="KW-1185">Reference proteome</keyword>
<gene>
    <name evidence="2" type="ORF">bsdtb5_35950</name>
</gene>